<name>A0A7V6A2E9_9BACT</name>
<dbReference type="InterPro" id="IPR038076">
    <property type="entry name" value="MgtE_N_sf"/>
</dbReference>
<dbReference type="CDD" id="cd04606">
    <property type="entry name" value="CBS_pair_Mg_transporter"/>
    <property type="match status" value="1"/>
</dbReference>
<dbReference type="InterPro" id="IPR000644">
    <property type="entry name" value="CBS_dom"/>
</dbReference>
<protein>
    <submittedName>
        <fullName evidence="3">Magnesium transporter</fullName>
    </submittedName>
</protein>
<feature type="domain" description="CBS" evidence="2">
    <location>
        <begin position="360"/>
        <end position="416"/>
    </location>
</feature>
<dbReference type="Pfam" id="PF00571">
    <property type="entry name" value="CBS"/>
    <property type="match status" value="2"/>
</dbReference>
<dbReference type="Gene3D" id="3.10.580.10">
    <property type="entry name" value="CBS-domain"/>
    <property type="match status" value="1"/>
</dbReference>
<keyword evidence="1" id="KW-0129">CBS domain</keyword>
<dbReference type="GO" id="GO:0015095">
    <property type="term" value="F:magnesium ion transmembrane transporter activity"/>
    <property type="evidence" value="ECO:0007669"/>
    <property type="project" value="InterPro"/>
</dbReference>
<evidence type="ECO:0000313" key="3">
    <source>
        <dbReference type="EMBL" id="HHS28696.1"/>
    </source>
</evidence>
<evidence type="ECO:0000259" key="2">
    <source>
        <dbReference type="PROSITE" id="PS51371"/>
    </source>
</evidence>
<reference evidence="3" key="1">
    <citation type="journal article" date="2020" name="mSystems">
        <title>Genome- and Community-Level Interaction Insights into Carbon Utilization and Element Cycling Functions of Hydrothermarchaeota in Hydrothermal Sediment.</title>
        <authorList>
            <person name="Zhou Z."/>
            <person name="Liu Y."/>
            <person name="Xu W."/>
            <person name="Pan J."/>
            <person name="Luo Z.H."/>
            <person name="Li M."/>
        </authorList>
    </citation>
    <scope>NUCLEOTIDE SEQUENCE [LARGE SCALE GENOMIC DNA]</scope>
    <source>
        <strain evidence="3">SpSt-767</strain>
    </source>
</reference>
<dbReference type="SUPFAM" id="SSF158791">
    <property type="entry name" value="MgtE N-terminal domain-like"/>
    <property type="match status" value="1"/>
</dbReference>
<dbReference type="InterPro" id="IPR006669">
    <property type="entry name" value="MgtE_transporter"/>
</dbReference>
<dbReference type="Pfam" id="PF03448">
    <property type="entry name" value="MgtE_N"/>
    <property type="match status" value="1"/>
</dbReference>
<dbReference type="Gene3D" id="1.25.60.10">
    <property type="entry name" value="MgtE N-terminal domain-like"/>
    <property type="match status" value="1"/>
</dbReference>
<evidence type="ECO:0000256" key="1">
    <source>
        <dbReference type="PROSITE-ProRule" id="PRU00703"/>
    </source>
</evidence>
<dbReference type="PANTHER" id="PTHR43773">
    <property type="entry name" value="MAGNESIUM TRANSPORTER MGTE"/>
    <property type="match status" value="1"/>
</dbReference>
<dbReference type="InterPro" id="IPR006668">
    <property type="entry name" value="Mg_transptr_MgtE_intracell_dom"/>
</dbReference>
<dbReference type="AlphaFoldDB" id="A0A7V6A2E9"/>
<comment type="caution">
    <text evidence="3">The sequence shown here is derived from an EMBL/GenBank/DDBJ whole genome shotgun (WGS) entry which is preliminary data.</text>
</comment>
<dbReference type="GO" id="GO:0016020">
    <property type="term" value="C:membrane"/>
    <property type="evidence" value="ECO:0007669"/>
    <property type="project" value="InterPro"/>
</dbReference>
<gene>
    <name evidence="3" type="ORF">ENV52_03220</name>
</gene>
<dbReference type="SMART" id="SM00924">
    <property type="entry name" value="MgtE_N"/>
    <property type="match status" value="1"/>
</dbReference>
<organism evidence="3">
    <name type="scientific">Desulfobacca acetoxidans</name>
    <dbReference type="NCBI Taxonomy" id="60893"/>
    <lineage>
        <taxon>Bacteria</taxon>
        <taxon>Pseudomonadati</taxon>
        <taxon>Thermodesulfobacteriota</taxon>
        <taxon>Desulfobaccia</taxon>
        <taxon>Desulfobaccales</taxon>
        <taxon>Desulfobaccaceae</taxon>
        <taxon>Desulfobacca</taxon>
    </lineage>
</organism>
<dbReference type="PROSITE" id="PS51371">
    <property type="entry name" value="CBS"/>
    <property type="match status" value="2"/>
</dbReference>
<dbReference type="SUPFAM" id="SSF54631">
    <property type="entry name" value="CBS-domain pair"/>
    <property type="match status" value="1"/>
</dbReference>
<feature type="domain" description="CBS" evidence="2">
    <location>
        <begin position="296"/>
        <end position="359"/>
    </location>
</feature>
<sequence length="432" mass="49731">MNHRAQLHVLREFFFSQIQGEPIYDPEGNRVGKLRDLAIRWEGEGPPRVTGIKFAKGYQKHIPIDKVEEMTHDNIRLVGKLKEEDLIPLQPDEIYVGKWLMDKQIIDLKGSKVVRVNDIKLFWVKSGDRKYVIPMAVDIGLRGLARRLGLEFLFKRLENQYVWWQFIQHLEERTAALQLRAERAKLDQLHPADLADLIEDLDYKKRTDFMEDLDVEVAAEAFSEMERDTQIEILEHMNDMQASDLLEEMPPDEVADILGELPEAKADALLNLMEPEGAQEVRQLMVYEEGTSGSLMTTEYIALSPQITVTEAFAQLRHLAREAETIYYLYLVEDDKTLSGVLSLRELLMAEPDAVLRDLMQTRIITVHPQDSEQTVAENLKKYDLLTIPVVDEANRMLGIITVDDILEVLIPDRSSLETFANFFVSKRTVRG</sequence>
<dbReference type="EMBL" id="DTGR01000049">
    <property type="protein sequence ID" value="HHS28696.1"/>
    <property type="molecule type" value="Genomic_DNA"/>
</dbReference>
<dbReference type="PANTHER" id="PTHR43773:SF1">
    <property type="entry name" value="MAGNESIUM TRANSPORTER MGTE"/>
    <property type="match status" value="1"/>
</dbReference>
<accession>A0A7V6A2E9</accession>
<proteinExistence type="predicted"/>
<dbReference type="InterPro" id="IPR046342">
    <property type="entry name" value="CBS_dom_sf"/>
</dbReference>
<dbReference type="SMART" id="SM00116">
    <property type="entry name" value="CBS"/>
    <property type="match status" value="2"/>
</dbReference>